<proteinExistence type="predicted"/>
<sequence length="648" mass="73846">MPQDSKALQQKWNARIKHARAHWATFHKRVKHNRNTVAGFNWNADPTGKEFYGLRANLIHGTISAVLPNVYARNPEISITPAHAGADIKLFCSTLEKVTNRALEHAQLKNRAKSTVRAALTCSIGILKVMYQRDVHSDAFIQNRINDQQENQLAIGDLQNDLQDDSQGNHREEKLSELEEQLLGGREQSEIWAAEGLVIDRVLTENLLIDPSICEFWDYTDADWMCQVIPMKRSQAEALYKKNLANATIYQPGQGEPSHKRAKRLASMQLDAGSVSDDQQIAVLEIWDRTTQRVYTMVEGATEWLREPYSPPRAGERWYPFFLLPYQVVDGQFVGPSLVDLTERLQDEHNEARDRFNQHRDLCIPGWVASADINEKTIKKHADSRFGEITIVDTEGKPLNQVIIPRGHPKIDPIVYDTSAVRYDWEQVTGLQDAARSTVVRPKTATEANILQRALSGRVFEFKDQIEDWLQEIAQYSAQVLLQELTSEQVERYMGAPITRTTMVDGKLTITKEKTYDWPTLTKDRIFDMVDLRIRAGTTGAPDGMEEKEGWLKVLPMITNLSIQIQNLQARGVDYEHIRSLLQETLLRYDDRIDSNLFIPNVEKQAEGYVDPNLGVNLFSEGQRRVNNEISSERNSLNEEISNDAGSK</sequence>
<protein>
    <submittedName>
        <fullName evidence="1">Uncharacterized protein</fullName>
    </submittedName>
</protein>
<organism evidence="1 2">
    <name type="scientific">Polynucleobacter paneuropaeus</name>
    <dbReference type="NCBI Taxonomy" id="2527775"/>
    <lineage>
        <taxon>Bacteria</taxon>
        <taxon>Pseudomonadati</taxon>
        <taxon>Pseudomonadota</taxon>
        <taxon>Betaproteobacteria</taxon>
        <taxon>Burkholderiales</taxon>
        <taxon>Burkholderiaceae</taxon>
        <taxon>Polynucleobacter</taxon>
    </lineage>
</organism>
<dbReference type="Proteomes" id="UP000762271">
    <property type="component" value="Unassembled WGS sequence"/>
</dbReference>
<accession>A0AAE2YJZ2</accession>
<name>A0AAE2YJZ2_9BURK</name>
<evidence type="ECO:0000313" key="1">
    <source>
        <dbReference type="EMBL" id="MBT8590872.1"/>
    </source>
</evidence>
<gene>
    <name evidence="1" type="ORF">G6693_02895</name>
</gene>
<comment type="caution">
    <text evidence="1">The sequence shown here is derived from an EMBL/GenBank/DDBJ whole genome shotgun (WGS) entry which is preliminary data.</text>
</comment>
<dbReference type="AlphaFoldDB" id="A0AAE2YJZ2"/>
<evidence type="ECO:0000313" key="2">
    <source>
        <dbReference type="Proteomes" id="UP000762271"/>
    </source>
</evidence>
<dbReference type="EMBL" id="JAANGI010000001">
    <property type="protein sequence ID" value="MBT8590872.1"/>
    <property type="molecule type" value="Genomic_DNA"/>
</dbReference>
<reference evidence="1" key="1">
    <citation type="journal article" date="2021" name="Genome Biol. Evol.">
        <title>Continental-Scale Gene Flow Prevents Allopatric Divergence of Pelagic Freshwater Bacteria.</title>
        <authorList>
            <person name="Hoetzinger M."/>
            <person name="Pitt A."/>
            <person name="Huemer A."/>
            <person name="Hahn M.W."/>
        </authorList>
    </citation>
    <scope>NUCLEOTIDE SEQUENCE</scope>
    <source>
        <strain evidence="1">AP-YLGG-20-G6</strain>
    </source>
</reference>